<name>W6TJJ1_9SPIR</name>
<proteinExistence type="predicted"/>
<dbReference type="InterPro" id="IPR027417">
    <property type="entry name" value="P-loop_NTPase"/>
</dbReference>
<dbReference type="PANTHER" id="PTHR43790">
    <property type="entry name" value="CARBOHYDRATE TRANSPORT ATP-BINDING PROTEIN MG119-RELATED"/>
    <property type="match status" value="1"/>
</dbReference>
<evidence type="ECO:0000313" key="4">
    <source>
        <dbReference type="Proteomes" id="UP000019148"/>
    </source>
</evidence>
<protein>
    <submittedName>
        <fullName evidence="3">Nucleoside transport ATP-binding protein</fullName>
    </submittedName>
</protein>
<dbReference type="InterPro" id="IPR050107">
    <property type="entry name" value="ABC_carbohydrate_import_ATPase"/>
</dbReference>
<dbReference type="AlphaFoldDB" id="W6TJJ1"/>
<evidence type="ECO:0000256" key="1">
    <source>
        <dbReference type="ARBA" id="ARBA00022741"/>
    </source>
</evidence>
<keyword evidence="1" id="KW-0547">Nucleotide-binding</keyword>
<dbReference type="PANTHER" id="PTHR43790:SF4">
    <property type="entry name" value="GUANOSINE IMPORT ATP-BINDING PROTEIN NUPO"/>
    <property type="match status" value="1"/>
</dbReference>
<organism evidence="3 4">
    <name type="scientific">Borrelia duttonii CR2A</name>
    <dbReference type="NCBI Taxonomy" id="1432657"/>
    <lineage>
        <taxon>Bacteria</taxon>
        <taxon>Pseudomonadati</taxon>
        <taxon>Spirochaetota</taxon>
        <taxon>Spirochaetia</taxon>
        <taxon>Spirochaetales</taxon>
        <taxon>Borreliaceae</taxon>
        <taxon>Borrelia</taxon>
    </lineage>
</organism>
<keyword evidence="2 3" id="KW-0067">ATP-binding</keyword>
<reference evidence="3 4" key="1">
    <citation type="submission" date="2013-12" db="EMBL/GenBank/DDBJ databases">
        <title>Comparative genomics of relapsing fever spirochetes.</title>
        <authorList>
            <person name="Schwan T.G."/>
            <person name="Raffel S.J."/>
            <person name="Porcella S.F."/>
        </authorList>
    </citation>
    <scope>NUCLEOTIDE SEQUENCE [LARGE SCALE GENOMIC DNA]</scope>
    <source>
        <strain evidence="3 4">CR2A</strain>
    </source>
</reference>
<sequence length="154" mass="17386">MKGNDIESGKIKFKFLNTLKKQFVNFNFSVLKKISEQLVITFDIRPRDILCKVKNLSGGNQQKVIIAREINLKPEILLAVQPTRGLDIGAIENIYEKIIEQRNAGMTVLLVSLELDELIRVCDRIAVMYDGKIIGVLEDNFDANIISKMMMGTG</sequence>
<dbReference type="Gene3D" id="3.40.50.300">
    <property type="entry name" value="P-loop containing nucleotide triphosphate hydrolases"/>
    <property type="match status" value="1"/>
</dbReference>
<gene>
    <name evidence="3" type="ORF">BDCR2A_00831</name>
</gene>
<accession>W6TJJ1</accession>
<evidence type="ECO:0000313" key="3">
    <source>
        <dbReference type="EMBL" id="ETZ18858.1"/>
    </source>
</evidence>
<dbReference type="SUPFAM" id="SSF52540">
    <property type="entry name" value="P-loop containing nucleoside triphosphate hydrolases"/>
    <property type="match status" value="1"/>
</dbReference>
<evidence type="ECO:0000256" key="2">
    <source>
        <dbReference type="ARBA" id="ARBA00022840"/>
    </source>
</evidence>
<dbReference type="GO" id="GO:0005524">
    <property type="term" value="F:ATP binding"/>
    <property type="evidence" value="ECO:0007669"/>
    <property type="project" value="UniProtKB-KW"/>
</dbReference>
<comment type="caution">
    <text evidence="3">The sequence shown here is derived from an EMBL/GenBank/DDBJ whole genome shotgun (WGS) entry which is preliminary data.</text>
</comment>
<dbReference type="PATRIC" id="fig|1432657.3.peg.820"/>
<dbReference type="EMBL" id="AZIT01000001">
    <property type="protein sequence ID" value="ETZ18858.1"/>
    <property type="molecule type" value="Genomic_DNA"/>
</dbReference>
<dbReference type="Proteomes" id="UP000019148">
    <property type="component" value="Unassembled WGS sequence"/>
</dbReference>